<name>A0ABS7TNX0_9BACT</name>
<feature type="compositionally biased region" description="Low complexity" evidence="1">
    <location>
        <begin position="23"/>
        <end position="77"/>
    </location>
</feature>
<evidence type="ECO:0000313" key="3">
    <source>
        <dbReference type="EMBL" id="MBZ5709932.1"/>
    </source>
</evidence>
<sequence length="253" mass="25878">MTRRALILSSVVAVACGPGQPMSTTETGGTAGNSTSSGATVGDASTQGGETAASTTSGGGTESAPTTSGESTESATTDVFDPEPNLEYCPLGGLATSDISGTTPFGAFTAAYARFGWVGCAGSADVPEIVLMGDEQALVDAIAQEYSYYDGGARPFPVLRIPLAFMGGAWHETGWTGETTQFAWFYSTPEFMEDGGHSVTITITMSTSVADTIDPGEIPRLVGSVIIEGDGWDLAGDFDAAYCGALTWGHECA</sequence>
<feature type="region of interest" description="Disordered" evidence="1">
    <location>
        <begin position="16"/>
        <end position="83"/>
    </location>
</feature>
<reference evidence="3" key="1">
    <citation type="submission" date="2021-08" db="EMBL/GenBank/DDBJ databases">
        <authorList>
            <person name="Stevens D.C."/>
        </authorList>
    </citation>
    <scope>NUCLEOTIDE SEQUENCE</scope>
    <source>
        <strain evidence="3">DSM 53165</strain>
    </source>
</reference>
<organism evidence="3 4">
    <name type="scientific">Nannocystis pusilla</name>
    <dbReference type="NCBI Taxonomy" id="889268"/>
    <lineage>
        <taxon>Bacteria</taxon>
        <taxon>Pseudomonadati</taxon>
        <taxon>Myxococcota</taxon>
        <taxon>Polyangia</taxon>
        <taxon>Nannocystales</taxon>
        <taxon>Nannocystaceae</taxon>
        <taxon>Nannocystis</taxon>
    </lineage>
</organism>
<evidence type="ECO:0000256" key="2">
    <source>
        <dbReference type="SAM" id="SignalP"/>
    </source>
</evidence>
<keyword evidence="4" id="KW-1185">Reference proteome</keyword>
<evidence type="ECO:0000313" key="4">
    <source>
        <dbReference type="Proteomes" id="UP001139031"/>
    </source>
</evidence>
<gene>
    <name evidence="3" type="ORF">K7C98_11770</name>
</gene>
<dbReference type="EMBL" id="JAIRAU010000011">
    <property type="protein sequence ID" value="MBZ5709932.1"/>
    <property type="molecule type" value="Genomic_DNA"/>
</dbReference>
<dbReference type="Proteomes" id="UP001139031">
    <property type="component" value="Unassembled WGS sequence"/>
</dbReference>
<protein>
    <recommendedName>
        <fullName evidence="5">Lipoprotein</fullName>
    </recommendedName>
</protein>
<dbReference type="PROSITE" id="PS51257">
    <property type="entry name" value="PROKAR_LIPOPROTEIN"/>
    <property type="match status" value="1"/>
</dbReference>
<keyword evidence="2" id="KW-0732">Signal</keyword>
<feature type="chain" id="PRO_5047252658" description="Lipoprotein" evidence="2">
    <location>
        <begin position="16"/>
        <end position="253"/>
    </location>
</feature>
<comment type="caution">
    <text evidence="3">The sequence shown here is derived from an EMBL/GenBank/DDBJ whole genome shotgun (WGS) entry which is preliminary data.</text>
</comment>
<evidence type="ECO:0000256" key="1">
    <source>
        <dbReference type="SAM" id="MobiDB-lite"/>
    </source>
</evidence>
<evidence type="ECO:0008006" key="5">
    <source>
        <dbReference type="Google" id="ProtNLM"/>
    </source>
</evidence>
<dbReference type="RefSeq" id="WP_224191704.1">
    <property type="nucleotide sequence ID" value="NZ_JAIRAU010000011.1"/>
</dbReference>
<accession>A0ABS7TNX0</accession>
<proteinExistence type="predicted"/>
<feature type="signal peptide" evidence="2">
    <location>
        <begin position="1"/>
        <end position="15"/>
    </location>
</feature>